<name>A0AAJ7L5A2_9ACAR</name>
<dbReference type="GO" id="GO:0060271">
    <property type="term" value="P:cilium assembly"/>
    <property type="evidence" value="ECO:0007669"/>
    <property type="project" value="TreeGrafter"/>
</dbReference>
<evidence type="ECO:0000256" key="1">
    <source>
        <dbReference type="SAM" id="SignalP"/>
    </source>
</evidence>
<proteinExistence type="predicted"/>
<keyword evidence="2" id="KW-1185">Reference proteome</keyword>
<protein>
    <submittedName>
        <fullName evidence="3">Tectonic-3</fullName>
    </submittedName>
</protein>
<reference evidence="3" key="1">
    <citation type="submission" date="2025-08" db="UniProtKB">
        <authorList>
            <consortium name="RefSeq"/>
        </authorList>
    </citation>
    <scope>IDENTIFICATION</scope>
</reference>
<gene>
    <name evidence="3" type="primary">LOC100899586</name>
</gene>
<dbReference type="GO" id="GO:0035869">
    <property type="term" value="C:ciliary transition zone"/>
    <property type="evidence" value="ECO:0007669"/>
    <property type="project" value="TreeGrafter"/>
</dbReference>
<feature type="signal peptide" evidence="1">
    <location>
        <begin position="1"/>
        <end position="19"/>
    </location>
</feature>
<dbReference type="InterPro" id="IPR040354">
    <property type="entry name" value="TCTN1-3"/>
</dbReference>
<dbReference type="PANTHER" id="PTHR14611:SF2">
    <property type="entry name" value="TECTONIC"/>
    <property type="match status" value="1"/>
</dbReference>
<sequence length="545" mass="59996">MRAFIVAVVIVCLAGGGSAQITTTQTPTTTAAPPTSKKAQSTRTCVKSVWCYCDLSNLCELGCCCDPDCERTVTDAFENECPCEVPNEYDVPYCSNSDILISNQTHLIKRSIGGLICLVDDHVYKKDSYTEGKPLTADKFAEKLKYLEAVGEFHNLHADYDHSADSAHERGLREGDPLKIKLATGATRNFGIPIAMGGDKCDAIATIQFLKPRSSRCMTQFSCENPFSRMEHFTGVGFVTRNSKFVEPLAEICFPNKDCAVHSTPDLTECSYIHKVEYRIVHNGTLGVQDVYIFVHRKESPPPGGTWVPIQIDVIFETKQDATVRLNGGPIERSGNPGYIFGKPVLAKNGDSSTRPVSAPFKDCTDSEGRIVLFGENVETACLYPSCGELAELLPAMLTGDSSGFIGAYGSSDARMVEDWVPVEENAINFNESCAYRVEVIFAYMRTQFTINPQNRIVYARVRYTPLRHPLPLVEMTVDFVDVSSTPEVKYAGPPIIDIKLPEDFFYPLHLGTSSSTLLHPRQAGGLIGLLLLVSSWARQSISFV</sequence>
<organism evidence="2 3">
    <name type="scientific">Galendromus occidentalis</name>
    <name type="common">western predatory mite</name>
    <dbReference type="NCBI Taxonomy" id="34638"/>
    <lineage>
        <taxon>Eukaryota</taxon>
        <taxon>Metazoa</taxon>
        <taxon>Ecdysozoa</taxon>
        <taxon>Arthropoda</taxon>
        <taxon>Chelicerata</taxon>
        <taxon>Arachnida</taxon>
        <taxon>Acari</taxon>
        <taxon>Parasitiformes</taxon>
        <taxon>Mesostigmata</taxon>
        <taxon>Gamasina</taxon>
        <taxon>Phytoseioidea</taxon>
        <taxon>Phytoseiidae</taxon>
        <taxon>Typhlodrominae</taxon>
        <taxon>Galendromus</taxon>
    </lineage>
</organism>
<dbReference type="Proteomes" id="UP000694867">
    <property type="component" value="Unplaced"/>
</dbReference>
<dbReference type="RefSeq" id="XP_018494470.2">
    <property type="nucleotide sequence ID" value="XM_018638954.2"/>
</dbReference>
<dbReference type="PANTHER" id="PTHR14611">
    <property type="entry name" value="TECTONIC FAMILY MEMBER"/>
    <property type="match status" value="1"/>
</dbReference>
<dbReference type="AlphaFoldDB" id="A0AAJ7L5A2"/>
<dbReference type="GeneID" id="100899586"/>
<dbReference type="KEGG" id="goe:100899586"/>
<accession>A0AAJ7L5A2</accession>
<evidence type="ECO:0000313" key="2">
    <source>
        <dbReference type="Proteomes" id="UP000694867"/>
    </source>
</evidence>
<evidence type="ECO:0000313" key="3">
    <source>
        <dbReference type="RefSeq" id="XP_018494470.2"/>
    </source>
</evidence>
<keyword evidence="1" id="KW-0732">Signal</keyword>
<feature type="chain" id="PRO_5042556529" evidence="1">
    <location>
        <begin position="20"/>
        <end position="545"/>
    </location>
</feature>